<dbReference type="InterPro" id="IPR005829">
    <property type="entry name" value="Sugar_transporter_CS"/>
</dbReference>
<keyword evidence="6 8" id="KW-1133">Transmembrane helix</keyword>
<sequence>MAQQAASSNRGGLGVLASLAALATLATNIVLPAFPEIGRSMFVSAQSLGITLSAFFIPFALGQLVVGPLSDRLGRKGLMLSGLVTLTIGSIICALAMRLEWLILGRVIQGIGACAPSVLARSIARDRFEGMALSRALSFIMVAMAAAPGFSPLAGGLLSSVAGWRSVFLLVAVLTVLIGLLYTACVGETHPRTARHKVSFTATFANYFQLLSDIRFIAPAMAVGLTSGGLMAFFAATPVILMDGLTLTPVELGYFFATTVFVVFAAGLVAPKLAARWGVPIIAMAGSAISLAGGTALLSGSMGLFHFSISISVFLFGAGLLNPLGTAMALQPFGTQAGAASALLGFLQMGMATLAITTISELDFPTYQSLGRVLAAGMGLALLCLLVPRRNPLSPDAKT</sequence>
<evidence type="ECO:0000256" key="2">
    <source>
        <dbReference type="ARBA" id="ARBA00006236"/>
    </source>
</evidence>
<evidence type="ECO:0000313" key="10">
    <source>
        <dbReference type="EMBL" id="VVE00780.1"/>
    </source>
</evidence>
<reference evidence="10 11" key="1">
    <citation type="submission" date="2019-08" db="EMBL/GenBank/DDBJ databases">
        <authorList>
            <person name="Peeters C."/>
        </authorList>
    </citation>
    <scope>NUCLEOTIDE SEQUENCE [LARGE SCALE GENOMIC DNA]</scope>
    <source>
        <strain evidence="10 11">LMG 31110</strain>
    </source>
</reference>
<feature type="transmembrane region" description="Helical" evidence="8">
    <location>
        <begin position="252"/>
        <end position="270"/>
    </location>
</feature>
<organism evidence="10 11">
    <name type="scientific">Pandoraea communis</name>
    <dbReference type="NCBI Taxonomy" id="2508297"/>
    <lineage>
        <taxon>Bacteria</taxon>
        <taxon>Pseudomonadati</taxon>
        <taxon>Pseudomonadota</taxon>
        <taxon>Betaproteobacteria</taxon>
        <taxon>Burkholderiales</taxon>
        <taxon>Burkholderiaceae</taxon>
        <taxon>Pandoraea</taxon>
    </lineage>
</organism>
<feature type="transmembrane region" description="Helical" evidence="8">
    <location>
        <begin position="103"/>
        <end position="124"/>
    </location>
</feature>
<evidence type="ECO:0000256" key="7">
    <source>
        <dbReference type="ARBA" id="ARBA00023136"/>
    </source>
</evidence>
<protein>
    <recommendedName>
        <fullName evidence="8">Bcr/CflA family efflux transporter</fullName>
    </recommendedName>
</protein>
<feature type="transmembrane region" description="Helical" evidence="8">
    <location>
        <begin position="12"/>
        <end position="34"/>
    </location>
</feature>
<evidence type="ECO:0000256" key="6">
    <source>
        <dbReference type="ARBA" id="ARBA00022989"/>
    </source>
</evidence>
<accession>A0A5E4UQX0</accession>
<dbReference type="RefSeq" id="WP_150690392.1">
    <property type="nucleotide sequence ID" value="NZ_CABPSJ010000002.1"/>
</dbReference>
<keyword evidence="7 8" id="KW-0472">Membrane</keyword>
<comment type="subcellular location">
    <subcellularLocation>
        <location evidence="8">Cell inner membrane</location>
        <topology evidence="8">Multi-pass membrane protein</topology>
    </subcellularLocation>
    <subcellularLocation>
        <location evidence="1">Cell membrane</location>
        <topology evidence="1">Multi-pass membrane protein</topology>
    </subcellularLocation>
</comment>
<dbReference type="NCBIfam" id="TIGR00710">
    <property type="entry name" value="efflux_Bcr_CflA"/>
    <property type="match status" value="1"/>
</dbReference>
<name>A0A5E4UQX0_9BURK</name>
<feature type="transmembrane region" description="Helical" evidence="8">
    <location>
        <begin position="46"/>
        <end position="66"/>
    </location>
</feature>
<keyword evidence="5 8" id="KW-0812">Transmembrane</keyword>
<feature type="transmembrane region" description="Helical" evidence="8">
    <location>
        <begin position="304"/>
        <end position="325"/>
    </location>
</feature>
<dbReference type="Gene3D" id="1.20.1720.10">
    <property type="entry name" value="Multidrug resistance protein D"/>
    <property type="match status" value="1"/>
</dbReference>
<dbReference type="GO" id="GO:1990961">
    <property type="term" value="P:xenobiotic detoxification by transmembrane export across the plasma membrane"/>
    <property type="evidence" value="ECO:0007669"/>
    <property type="project" value="InterPro"/>
</dbReference>
<dbReference type="Pfam" id="PF07690">
    <property type="entry name" value="MFS_1"/>
    <property type="match status" value="1"/>
</dbReference>
<comment type="similarity">
    <text evidence="2 8">Belongs to the major facilitator superfamily. Bcr/CmlA family.</text>
</comment>
<evidence type="ECO:0000256" key="3">
    <source>
        <dbReference type="ARBA" id="ARBA00022448"/>
    </source>
</evidence>
<dbReference type="PROSITE" id="PS00216">
    <property type="entry name" value="SUGAR_TRANSPORT_1"/>
    <property type="match status" value="1"/>
</dbReference>
<evidence type="ECO:0000256" key="4">
    <source>
        <dbReference type="ARBA" id="ARBA00022475"/>
    </source>
</evidence>
<dbReference type="PANTHER" id="PTHR42718:SF9">
    <property type="entry name" value="MAJOR FACILITATOR SUPERFAMILY MULTIDRUG TRANSPORTER MFSC"/>
    <property type="match status" value="1"/>
</dbReference>
<dbReference type="CDD" id="cd17320">
    <property type="entry name" value="MFS_MdfA_MDR_like"/>
    <property type="match status" value="1"/>
</dbReference>
<feature type="transmembrane region" description="Helical" evidence="8">
    <location>
        <begin position="337"/>
        <end position="357"/>
    </location>
</feature>
<evidence type="ECO:0000313" key="11">
    <source>
        <dbReference type="Proteomes" id="UP000337189"/>
    </source>
</evidence>
<keyword evidence="3 8" id="KW-0813">Transport</keyword>
<feature type="transmembrane region" description="Helical" evidence="8">
    <location>
        <begin position="78"/>
        <end position="97"/>
    </location>
</feature>
<dbReference type="InterPro" id="IPR036259">
    <property type="entry name" value="MFS_trans_sf"/>
</dbReference>
<dbReference type="EMBL" id="CABPSJ010000002">
    <property type="protein sequence ID" value="VVE00780.1"/>
    <property type="molecule type" value="Genomic_DNA"/>
</dbReference>
<evidence type="ECO:0000256" key="5">
    <source>
        <dbReference type="ARBA" id="ARBA00022692"/>
    </source>
</evidence>
<dbReference type="Proteomes" id="UP000337189">
    <property type="component" value="Unassembled WGS sequence"/>
</dbReference>
<dbReference type="InterPro" id="IPR004812">
    <property type="entry name" value="Efflux_drug-R_Bcr/CmlA"/>
</dbReference>
<dbReference type="InterPro" id="IPR020846">
    <property type="entry name" value="MFS_dom"/>
</dbReference>
<keyword evidence="8" id="KW-0997">Cell inner membrane</keyword>
<dbReference type="GO" id="GO:0042910">
    <property type="term" value="F:xenobiotic transmembrane transporter activity"/>
    <property type="evidence" value="ECO:0007669"/>
    <property type="project" value="InterPro"/>
</dbReference>
<evidence type="ECO:0000259" key="9">
    <source>
        <dbReference type="PROSITE" id="PS50850"/>
    </source>
</evidence>
<dbReference type="PRINTS" id="PR01036">
    <property type="entry name" value="TCRTETB"/>
</dbReference>
<feature type="transmembrane region" description="Helical" evidence="8">
    <location>
        <begin position="167"/>
        <end position="187"/>
    </location>
</feature>
<feature type="transmembrane region" description="Helical" evidence="8">
    <location>
        <begin position="369"/>
        <end position="388"/>
    </location>
</feature>
<feature type="transmembrane region" description="Helical" evidence="8">
    <location>
        <begin position="277"/>
        <end position="298"/>
    </location>
</feature>
<keyword evidence="4" id="KW-1003">Cell membrane</keyword>
<evidence type="ECO:0000256" key="8">
    <source>
        <dbReference type="RuleBase" id="RU365088"/>
    </source>
</evidence>
<evidence type="ECO:0000256" key="1">
    <source>
        <dbReference type="ARBA" id="ARBA00004651"/>
    </source>
</evidence>
<dbReference type="AlphaFoldDB" id="A0A5E4UQX0"/>
<dbReference type="GO" id="GO:0005886">
    <property type="term" value="C:plasma membrane"/>
    <property type="evidence" value="ECO:0007669"/>
    <property type="project" value="UniProtKB-SubCell"/>
</dbReference>
<dbReference type="InterPro" id="IPR011701">
    <property type="entry name" value="MFS"/>
</dbReference>
<feature type="transmembrane region" description="Helical" evidence="8">
    <location>
        <begin position="136"/>
        <end position="155"/>
    </location>
</feature>
<dbReference type="PROSITE" id="PS50850">
    <property type="entry name" value="MFS"/>
    <property type="match status" value="1"/>
</dbReference>
<feature type="transmembrane region" description="Helical" evidence="8">
    <location>
        <begin position="216"/>
        <end position="240"/>
    </location>
</feature>
<dbReference type="PANTHER" id="PTHR42718">
    <property type="entry name" value="MAJOR FACILITATOR SUPERFAMILY MULTIDRUG TRANSPORTER MFSC"/>
    <property type="match status" value="1"/>
</dbReference>
<feature type="domain" description="Major facilitator superfamily (MFS) profile" evidence="9">
    <location>
        <begin position="12"/>
        <end position="391"/>
    </location>
</feature>
<dbReference type="OrthoDB" id="9814303at2"/>
<gene>
    <name evidence="10" type="ORF">PCO31110_02137</name>
</gene>
<dbReference type="SUPFAM" id="SSF103473">
    <property type="entry name" value="MFS general substrate transporter"/>
    <property type="match status" value="1"/>
</dbReference>
<proteinExistence type="inferred from homology"/>